<evidence type="ECO:0000256" key="4">
    <source>
        <dbReference type="SAM" id="MobiDB-lite"/>
    </source>
</evidence>
<dbReference type="GO" id="GO:0005634">
    <property type="term" value="C:nucleus"/>
    <property type="evidence" value="ECO:0007669"/>
    <property type="project" value="UniProtKB-SubCell"/>
</dbReference>
<feature type="coiled-coil region" evidence="3">
    <location>
        <begin position="769"/>
        <end position="822"/>
    </location>
</feature>
<feature type="region of interest" description="Disordered" evidence="4">
    <location>
        <begin position="227"/>
        <end position="260"/>
    </location>
</feature>
<dbReference type="InterPro" id="IPR036390">
    <property type="entry name" value="WH_DNA-bd_sf"/>
</dbReference>
<feature type="compositionally biased region" description="Basic and acidic residues" evidence="4">
    <location>
        <begin position="17"/>
        <end position="31"/>
    </location>
</feature>
<evidence type="ECO:0000256" key="2">
    <source>
        <dbReference type="ARBA" id="ARBA00023242"/>
    </source>
</evidence>
<accession>A0ABD3PZW0</accession>
<feature type="domain" description="PWWP" evidence="5">
    <location>
        <begin position="1212"/>
        <end position="1272"/>
    </location>
</feature>
<comment type="caution">
    <text evidence="7">The sequence shown here is derived from an EMBL/GenBank/DDBJ whole genome shotgun (WGS) entry which is preliminary data.</text>
</comment>
<feature type="region of interest" description="Disordered" evidence="4">
    <location>
        <begin position="1"/>
        <end position="119"/>
    </location>
</feature>
<comment type="subcellular location">
    <subcellularLocation>
        <location evidence="1">Nucleus</location>
    </subcellularLocation>
</comment>
<feature type="region of interest" description="Disordered" evidence="4">
    <location>
        <begin position="587"/>
        <end position="633"/>
    </location>
</feature>
<dbReference type="SUPFAM" id="SSF63748">
    <property type="entry name" value="Tudor/PWWP/MBT"/>
    <property type="match status" value="1"/>
</dbReference>
<gene>
    <name evidence="7" type="ORF">ACHAWO_001637</name>
</gene>
<evidence type="ECO:0000313" key="7">
    <source>
        <dbReference type="EMBL" id="KAL3793588.1"/>
    </source>
</evidence>
<dbReference type="SMART" id="SM00526">
    <property type="entry name" value="H15"/>
    <property type="match status" value="1"/>
</dbReference>
<evidence type="ECO:0000259" key="5">
    <source>
        <dbReference type="PROSITE" id="PS50812"/>
    </source>
</evidence>
<dbReference type="SUPFAM" id="SSF46785">
    <property type="entry name" value="Winged helix' DNA-binding domain"/>
    <property type="match status" value="1"/>
</dbReference>
<dbReference type="InterPro" id="IPR036388">
    <property type="entry name" value="WH-like_DNA-bd_sf"/>
</dbReference>
<feature type="compositionally biased region" description="Basic residues" evidence="4">
    <location>
        <begin position="87"/>
        <end position="99"/>
    </location>
</feature>
<dbReference type="InterPro" id="IPR028941">
    <property type="entry name" value="WHIM2_dom"/>
</dbReference>
<dbReference type="PROSITE" id="PS50812">
    <property type="entry name" value="PWWP"/>
    <property type="match status" value="1"/>
</dbReference>
<dbReference type="CDD" id="cd05162">
    <property type="entry name" value="PWWP"/>
    <property type="match status" value="1"/>
</dbReference>
<name>A0ABD3PZW0_9STRA</name>
<feature type="compositionally biased region" description="Basic and acidic residues" evidence="4">
    <location>
        <begin position="587"/>
        <end position="613"/>
    </location>
</feature>
<dbReference type="InterPro" id="IPR005818">
    <property type="entry name" value="Histone_H1/H5_H15"/>
</dbReference>
<dbReference type="Proteomes" id="UP001530400">
    <property type="component" value="Unassembled WGS sequence"/>
</dbReference>
<keyword evidence="8" id="KW-1185">Reference proteome</keyword>
<feature type="region of interest" description="Disordered" evidence="4">
    <location>
        <begin position="920"/>
        <end position="955"/>
    </location>
</feature>
<feature type="compositionally biased region" description="Acidic residues" evidence="4">
    <location>
        <begin position="988"/>
        <end position="1007"/>
    </location>
</feature>
<evidence type="ECO:0000256" key="3">
    <source>
        <dbReference type="SAM" id="Coils"/>
    </source>
</evidence>
<evidence type="ECO:0008006" key="9">
    <source>
        <dbReference type="Google" id="ProtNLM"/>
    </source>
</evidence>
<reference evidence="7 8" key="1">
    <citation type="submission" date="2024-10" db="EMBL/GenBank/DDBJ databases">
        <title>Updated reference genomes for cyclostephanoid diatoms.</title>
        <authorList>
            <person name="Roberts W.R."/>
            <person name="Alverson A.J."/>
        </authorList>
    </citation>
    <scope>NUCLEOTIDE SEQUENCE [LARGE SCALE GENOMIC DNA]</scope>
    <source>
        <strain evidence="7 8">AJA010-31</strain>
    </source>
</reference>
<dbReference type="PROSITE" id="PS51504">
    <property type="entry name" value="H15"/>
    <property type="match status" value="1"/>
</dbReference>
<keyword evidence="2" id="KW-0539">Nucleus</keyword>
<feature type="region of interest" description="Disordered" evidence="4">
    <location>
        <begin position="988"/>
        <end position="1010"/>
    </location>
</feature>
<dbReference type="Pfam" id="PF00855">
    <property type="entry name" value="PWWP"/>
    <property type="match status" value="1"/>
</dbReference>
<feature type="compositionally biased region" description="Basic and acidic residues" evidence="4">
    <location>
        <begin position="492"/>
        <end position="503"/>
    </location>
</feature>
<keyword evidence="3" id="KW-0175">Coiled coil</keyword>
<feature type="compositionally biased region" description="Basic and acidic residues" evidence="4">
    <location>
        <begin position="251"/>
        <end position="260"/>
    </location>
</feature>
<evidence type="ECO:0000259" key="6">
    <source>
        <dbReference type="PROSITE" id="PS51504"/>
    </source>
</evidence>
<evidence type="ECO:0000256" key="1">
    <source>
        <dbReference type="ARBA" id="ARBA00004123"/>
    </source>
</evidence>
<sequence>MSNPEPVDPTAVNPSSNKEEALKQEENHQSDEELDESMSDVEHVKPAAGQGEGASAHLGENGGTPKKETVAAVDMVTTPTEETKKVGSAKKKSSKKSTAKKPAESGPKSPYTPKKNGSGKLSYLEMVHEAIAHLKDRTGSSTIAIQKWIKAKYADKAAKPDVVKNNVAKAIKQGVKEKRLVQIKNSFKINPEWTTKQKAAAKAKDAAKKKAAAKVKKELEKKKAKLTEEEEKKKAEEAERKRLEEMTPEQRAAEAKAKAKAEILRKRRYPMEDTKLHSENKEYDIKNEVSLNRRPALPYTLTSLIAPHLRPSDNPKWGPIMAASQSGAGEWTEMDNDRGLIADALHVYHFFMGDVGFEDEKYPVPKFSFKTLLYALDEIIIGNSKAAKSLPPLISHLFLTALRVLTAGDTEDNKSKASEYIDPVEAQLQKDLARVGLGLNAVSWSQILFFYMDLMERYYQSDASLDIGVMPGDDDLDMSYIWDKSQAGGKSAKPDDQKKEPHPGRNYRAYLGNPKGVFYKAYTKLSNQAEPWNLTADELMASLRALTDDILSMRADLAADITERGLQLDELKKAKNQAMFKFRKARSDFEGPTRKQAKKKIDSEESGKLHEAGDANNEAEEGNEKEEPFKPKISKKDFLAAEKNYNKAMEAFDSGIRKLVSRTEPLGFDRNFNSYYCFVHDPEMMHVEQLKQANLPPEIKRLGVTLNPSSSWHFIDTKPLFEQFIGCLDVRGTREHELYEVSSTLTILKRNLQDDKKDNARPMARAREKEALEKRLENARTACDAEEGRRSGRLAGQAIDEVRKLEVELQLLLEDHEKEEQLEKLGRERASDYTVLTGLEMFTDLGSGKRDVFSLQDVPCHELWLNKKAGGNGTLHAVAEALLEMEVMCNELSPWRREDMTRDAWRKQLSEVSSNWAKECTLKLGPSPKEPAESSTATDKDSESQSPSKKQKVDERPFLANTASIVRTCLKELELRVFELSGEKMAFEEADAPDEMPASDDEEEDKDDTTRRECWKRKINALKQIPTIKYALIRDVIVAAITVARKTHLNQVAADLKVALQLHHPQAAGEAKTAALGVLEKYGGYEDAENDDDMNLDEIAAVGDNTGDEVEQTVSSFLCDEVIMMTGSIGGNEDADQCDWREVLKACKSISRLAVAAQMFLSKAVEVIYRVQEEKDTLDAFLGTSSKRNAKSKSSKRKFDFSSPVWADCKVTSELVKGKVKDYPWWPARVCEPYDPAVAQAISDSGHTLISFVGESINYLVPQKNIKPFSAEAEETKEKYDAETINKLSESTAMAKSIWKRQNPGLMSPWSKKSKPLFIEEKKSES</sequence>
<proteinExistence type="predicted"/>
<dbReference type="CDD" id="cd00073">
    <property type="entry name" value="H15"/>
    <property type="match status" value="1"/>
</dbReference>
<evidence type="ECO:0000313" key="8">
    <source>
        <dbReference type="Proteomes" id="UP001530400"/>
    </source>
</evidence>
<dbReference type="Gene3D" id="2.30.30.140">
    <property type="match status" value="1"/>
</dbReference>
<dbReference type="Pfam" id="PF15613">
    <property type="entry name" value="WSD"/>
    <property type="match status" value="1"/>
</dbReference>
<dbReference type="Pfam" id="PF00538">
    <property type="entry name" value="Linker_histone"/>
    <property type="match status" value="1"/>
</dbReference>
<feature type="domain" description="H15" evidence="6">
    <location>
        <begin position="119"/>
        <end position="191"/>
    </location>
</feature>
<dbReference type="InterPro" id="IPR000313">
    <property type="entry name" value="PWWP_dom"/>
</dbReference>
<protein>
    <recommendedName>
        <fullName evidence="9">PWWP domain-containing protein</fullName>
    </recommendedName>
</protein>
<dbReference type="Gene3D" id="1.10.10.10">
    <property type="entry name" value="Winged helix-like DNA-binding domain superfamily/Winged helix DNA-binding domain"/>
    <property type="match status" value="1"/>
</dbReference>
<organism evidence="7 8">
    <name type="scientific">Cyclotella atomus</name>
    <dbReference type="NCBI Taxonomy" id="382360"/>
    <lineage>
        <taxon>Eukaryota</taxon>
        <taxon>Sar</taxon>
        <taxon>Stramenopiles</taxon>
        <taxon>Ochrophyta</taxon>
        <taxon>Bacillariophyta</taxon>
        <taxon>Coscinodiscophyceae</taxon>
        <taxon>Thalassiosirophycidae</taxon>
        <taxon>Stephanodiscales</taxon>
        <taxon>Stephanodiscaceae</taxon>
        <taxon>Cyclotella</taxon>
    </lineage>
</organism>
<feature type="compositionally biased region" description="Basic and acidic residues" evidence="4">
    <location>
        <begin position="227"/>
        <end position="245"/>
    </location>
</feature>
<feature type="region of interest" description="Disordered" evidence="4">
    <location>
        <begin position="486"/>
        <end position="507"/>
    </location>
</feature>
<dbReference type="EMBL" id="JALLPJ020000388">
    <property type="protein sequence ID" value="KAL3793588.1"/>
    <property type="molecule type" value="Genomic_DNA"/>
</dbReference>